<dbReference type="PANTHER" id="PTHR43827:SF13">
    <property type="entry name" value="ALDO_KETO REDUCTASE FAMILY PROTEIN"/>
    <property type="match status" value="1"/>
</dbReference>
<feature type="domain" description="NADP-dependent oxidoreductase" evidence="4">
    <location>
        <begin position="25"/>
        <end position="281"/>
    </location>
</feature>
<sequence>MTRSFSDTVTLHTGGEIPGFGFGAGGLKGREALDAVTSALLDGYRLIDSGQRYGNEREIGLAVAQSGIPRSEITLSTKWCAPLQPSPSELEKLVIPEVEEIVRGLRESVIKLNNGKDVDQGGYIDLVLLHHSGPTPAWREQGWKALSQAKDEGWVRNIGVSNFGIKQLESLPGHVPVLVQLELNPWIQQRQVVKYCQDKGIVVQAYCPTARYQADRIGHPTVIKLAEKYNKPSGHILLRWSIQKDLIPLPRSSKEERIHANRCIFDFQLDDEEMAALDSLDMGSKGRQTPIDPDNLP</sequence>
<dbReference type="PROSITE" id="PS00063">
    <property type="entry name" value="ALDOKETO_REDUCTASE_3"/>
    <property type="match status" value="1"/>
</dbReference>
<dbReference type="PANTHER" id="PTHR43827">
    <property type="entry name" value="2,5-DIKETO-D-GLUCONIC ACID REDUCTASE"/>
    <property type="match status" value="1"/>
</dbReference>
<reference evidence="5 6" key="1">
    <citation type="submission" date="2024-01" db="EMBL/GenBank/DDBJ databases">
        <title>Comparative genomics of Cryptococcus and Kwoniella reveals pathogenesis evolution and contrasting modes of karyotype evolution via chromosome fusion or intercentromeric recombination.</title>
        <authorList>
            <person name="Coelho M.A."/>
            <person name="David-Palma M."/>
            <person name="Shea T."/>
            <person name="Bowers K."/>
            <person name="McGinley-Smith S."/>
            <person name="Mohammad A.W."/>
            <person name="Gnirke A."/>
            <person name="Yurkov A.M."/>
            <person name="Nowrousian M."/>
            <person name="Sun S."/>
            <person name="Cuomo C.A."/>
            <person name="Heitman J."/>
        </authorList>
    </citation>
    <scope>NUCLEOTIDE SEQUENCE [LARGE SCALE GENOMIC DNA]</scope>
    <source>
        <strain evidence="5 6">PYCC6329</strain>
    </source>
</reference>
<dbReference type="InterPro" id="IPR018170">
    <property type="entry name" value="Aldo/ket_reductase_CS"/>
</dbReference>
<dbReference type="PROSITE" id="PS00062">
    <property type="entry name" value="ALDOKETO_REDUCTASE_2"/>
    <property type="match status" value="1"/>
</dbReference>
<dbReference type="EMBL" id="CP144089">
    <property type="protein sequence ID" value="WWD04382.1"/>
    <property type="molecule type" value="Genomic_DNA"/>
</dbReference>
<dbReference type="Proteomes" id="UP001358614">
    <property type="component" value="Chromosome 1"/>
</dbReference>
<dbReference type="SUPFAM" id="SSF51430">
    <property type="entry name" value="NAD(P)-linked oxidoreductase"/>
    <property type="match status" value="1"/>
</dbReference>
<feature type="binding site" evidence="2">
    <location>
        <position position="130"/>
    </location>
    <ligand>
        <name>substrate</name>
    </ligand>
</feature>
<organism evidence="5 6">
    <name type="scientific">Kwoniella europaea PYCC6329</name>
    <dbReference type="NCBI Taxonomy" id="1423913"/>
    <lineage>
        <taxon>Eukaryota</taxon>
        <taxon>Fungi</taxon>
        <taxon>Dikarya</taxon>
        <taxon>Basidiomycota</taxon>
        <taxon>Agaricomycotina</taxon>
        <taxon>Tremellomycetes</taxon>
        <taxon>Tremellales</taxon>
        <taxon>Cryptococcaceae</taxon>
        <taxon>Kwoniella</taxon>
    </lineage>
</organism>
<accession>A0AAX4KD51</accession>
<dbReference type="PRINTS" id="PR00069">
    <property type="entry name" value="ALDKETRDTASE"/>
</dbReference>
<dbReference type="KEGG" id="ker:91101255"/>
<dbReference type="GO" id="GO:0016491">
    <property type="term" value="F:oxidoreductase activity"/>
    <property type="evidence" value="ECO:0007669"/>
    <property type="project" value="InterPro"/>
</dbReference>
<feature type="active site" description="Proton donor" evidence="1">
    <location>
        <position position="53"/>
    </location>
</feature>
<protein>
    <recommendedName>
        <fullName evidence="4">NADP-dependent oxidoreductase domain-containing protein</fullName>
    </recommendedName>
</protein>
<gene>
    <name evidence="5" type="ORF">V865_002451</name>
</gene>
<evidence type="ECO:0000259" key="4">
    <source>
        <dbReference type="Pfam" id="PF00248"/>
    </source>
</evidence>
<dbReference type="Gene3D" id="3.20.20.100">
    <property type="entry name" value="NADP-dependent oxidoreductase domain"/>
    <property type="match status" value="1"/>
</dbReference>
<evidence type="ECO:0000256" key="3">
    <source>
        <dbReference type="PIRSR" id="PIRSR000097-3"/>
    </source>
</evidence>
<dbReference type="Pfam" id="PF00248">
    <property type="entry name" value="Aldo_ket_red"/>
    <property type="match status" value="1"/>
</dbReference>
<dbReference type="PIRSF" id="PIRSF000097">
    <property type="entry name" value="AKR"/>
    <property type="match status" value="1"/>
</dbReference>
<dbReference type="GeneID" id="91101255"/>
<dbReference type="CDD" id="cd19071">
    <property type="entry name" value="AKR_AKR1-5-like"/>
    <property type="match status" value="1"/>
</dbReference>
<dbReference type="InterPro" id="IPR023210">
    <property type="entry name" value="NADP_OxRdtase_dom"/>
</dbReference>
<dbReference type="RefSeq" id="XP_066082349.1">
    <property type="nucleotide sequence ID" value="XM_066226252.1"/>
</dbReference>
<dbReference type="InterPro" id="IPR036812">
    <property type="entry name" value="NAD(P)_OxRdtase_dom_sf"/>
</dbReference>
<dbReference type="AlphaFoldDB" id="A0AAX4KD51"/>
<dbReference type="InterPro" id="IPR020471">
    <property type="entry name" value="AKR"/>
</dbReference>
<evidence type="ECO:0000313" key="6">
    <source>
        <dbReference type="Proteomes" id="UP001358614"/>
    </source>
</evidence>
<evidence type="ECO:0000256" key="1">
    <source>
        <dbReference type="PIRSR" id="PIRSR000097-1"/>
    </source>
</evidence>
<keyword evidence="6" id="KW-1185">Reference proteome</keyword>
<name>A0AAX4KD51_9TREE</name>
<proteinExistence type="predicted"/>
<evidence type="ECO:0000256" key="2">
    <source>
        <dbReference type="PIRSR" id="PIRSR000097-2"/>
    </source>
</evidence>
<evidence type="ECO:0000313" key="5">
    <source>
        <dbReference type="EMBL" id="WWD04382.1"/>
    </source>
</evidence>
<feature type="site" description="Lowers pKa of active site Tyr" evidence="3">
    <location>
        <position position="78"/>
    </location>
</feature>